<name>A0A9W4UW70_9PLEO</name>
<feature type="region of interest" description="Disordered" evidence="1">
    <location>
        <begin position="314"/>
        <end position="338"/>
    </location>
</feature>
<comment type="caution">
    <text evidence="2">The sequence shown here is derived from an EMBL/GenBank/DDBJ whole genome shotgun (WGS) entry which is preliminary data.</text>
</comment>
<evidence type="ECO:0000313" key="3">
    <source>
        <dbReference type="Proteomes" id="UP001152607"/>
    </source>
</evidence>
<dbReference type="EMBL" id="CAOQHR010000012">
    <property type="protein sequence ID" value="CAI6341473.1"/>
    <property type="molecule type" value="Genomic_DNA"/>
</dbReference>
<proteinExistence type="predicted"/>
<evidence type="ECO:0000256" key="1">
    <source>
        <dbReference type="SAM" id="MobiDB-lite"/>
    </source>
</evidence>
<gene>
    <name evidence="2" type="ORF">PDIGIT_LOCUS14670</name>
</gene>
<dbReference type="AlphaFoldDB" id="A0A9W4UW70"/>
<reference evidence="2" key="1">
    <citation type="submission" date="2023-01" db="EMBL/GenBank/DDBJ databases">
        <authorList>
            <person name="Van Ghelder C."/>
            <person name="Rancurel C."/>
        </authorList>
    </citation>
    <scope>NUCLEOTIDE SEQUENCE</scope>
    <source>
        <strain evidence="2">CNCM I-4278</strain>
    </source>
</reference>
<protein>
    <submittedName>
        <fullName evidence="2">Uncharacterized protein</fullName>
    </submittedName>
</protein>
<sequence>MSPQILYQDHEYTGLSLMIPELISTWPERIRRVLRKSLDRNVTAETTLHPNPFVVFELYETVDTDGSTLEPRYLETYKNLHLANTAAARRFLFGGPWEAGTFASMDSEYVVGLKDDGTIYLAIESDGKGSQVTSMAVAIRGMLLEDGDESDSRDGVVSLDESTREWWSLIMGAVDEYCSWGKRWWYSPLHVYPTSLAHDKYLYIRMTSPSTPTLSSFNPTEQFQQYEGVSATNRKIQQQLRCRPKQTCHPSHHPSTLAMPTPHKNATLTPAGTAKLTTATQSTGLHLTTLRFSSPLITLHPATACRTSLTNRPHTTALQTPTSPVHRSTTASTNARNM</sequence>
<evidence type="ECO:0000313" key="2">
    <source>
        <dbReference type="EMBL" id="CAI6341473.1"/>
    </source>
</evidence>
<accession>A0A9W4UW70</accession>
<dbReference type="Proteomes" id="UP001152607">
    <property type="component" value="Unassembled WGS sequence"/>
</dbReference>
<keyword evidence="3" id="KW-1185">Reference proteome</keyword>
<organism evidence="2 3">
    <name type="scientific">Periconia digitata</name>
    <dbReference type="NCBI Taxonomy" id="1303443"/>
    <lineage>
        <taxon>Eukaryota</taxon>
        <taxon>Fungi</taxon>
        <taxon>Dikarya</taxon>
        <taxon>Ascomycota</taxon>
        <taxon>Pezizomycotina</taxon>
        <taxon>Dothideomycetes</taxon>
        <taxon>Pleosporomycetidae</taxon>
        <taxon>Pleosporales</taxon>
        <taxon>Massarineae</taxon>
        <taxon>Periconiaceae</taxon>
        <taxon>Periconia</taxon>
    </lineage>
</organism>